<dbReference type="GO" id="GO:0006526">
    <property type="term" value="P:L-arginine biosynthetic process"/>
    <property type="evidence" value="ECO:0007669"/>
    <property type="project" value="InterPro"/>
</dbReference>
<dbReference type="eggNOG" id="COG1246">
    <property type="taxonomic scope" value="Bacteria"/>
</dbReference>
<dbReference type="SUPFAM" id="SSF55729">
    <property type="entry name" value="Acyl-CoA N-acyltransferases (Nat)"/>
    <property type="match status" value="1"/>
</dbReference>
<dbReference type="PROSITE" id="PS51186">
    <property type="entry name" value="GNAT"/>
    <property type="match status" value="1"/>
</dbReference>
<dbReference type="KEGG" id="aba:Acid345_4156"/>
<dbReference type="OrthoDB" id="9793138at2"/>
<dbReference type="NCBIfam" id="NF005840">
    <property type="entry name" value="PRK07757.1"/>
    <property type="match status" value="1"/>
</dbReference>
<evidence type="ECO:0000313" key="5">
    <source>
        <dbReference type="Proteomes" id="UP000002432"/>
    </source>
</evidence>
<sequence>MSVRNAVLRDAARIDELIRAHTSDGTLLPRTMTEICADIRDFVVAEIDGKIVGCGALHLYGMHLAEIRSINILNEYRGRKLGVEIVNALLEEAKHHDVTCVCLFTRVPEFFGSLGFKEADRDRLPDKVYKDCMRCPRNQACDEIAMYRGKLPKLTNMPKGYRPSDIVRLVTIAH</sequence>
<reference evidence="4 5" key="1">
    <citation type="journal article" date="2009" name="Appl. Environ. Microbiol.">
        <title>Three genomes from the phylum Acidobacteria provide insight into the lifestyles of these microorganisms in soils.</title>
        <authorList>
            <person name="Ward N.L."/>
            <person name="Challacombe J.F."/>
            <person name="Janssen P.H."/>
            <person name="Henrissat B."/>
            <person name="Coutinho P.M."/>
            <person name="Wu M."/>
            <person name="Xie G."/>
            <person name="Haft D.H."/>
            <person name="Sait M."/>
            <person name="Badger J."/>
            <person name="Barabote R.D."/>
            <person name="Bradley B."/>
            <person name="Brettin T.S."/>
            <person name="Brinkac L.M."/>
            <person name="Bruce D."/>
            <person name="Creasy T."/>
            <person name="Daugherty S.C."/>
            <person name="Davidsen T.M."/>
            <person name="DeBoy R.T."/>
            <person name="Detter J.C."/>
            <person name="Dodson R.J."/>
            <person name="Durkin A.S."/>
            <person name="Ganapathy A."/>
            <person name="Gwinn-Giglio M."/>
            <person name="Han C.S."/>
            <person name="Khouri H."/>
            <person name="Kiss H."/>
            <person name="Kothari S.P."/>
            <person name="Madupu R."/>
            <person name="Nelson K.E."/>
            <person name="Nelson W.C."/>
            <person name="Paulsen I."/>
            <person name="Penn K."/>
            <person name="Ren Q."/>
            <person name="Rosovitz M.J."/>
            <person name="Selengut J.D."/>
            <person name="Shrivastava S."/>
            <person name="Sullivan S.A."/>
            <person name="Tapia R."/>
            <person name="Thompson L.S."/>
            <person name="Watkins K.L."/>
            <person name="Yang Q."/>
            <person name="Yu C."/>
            <person name="Zafar N."/>
            <person name="Zhou L."/>
            <person name="Kuske C.R."/>
        </authorList>
    </citation>
    <scope>NUCLEOTIDE SEQUENCE [LARGE SCALE GENOMIC DNA]</scope>
    <source>
        <strain evidence="4 5">Ellin345</strain>
    </source>
</reference>
<dbReference type="HOGENOM" id="CLU_119519_0_0_0"/>
<protein>
    <submittedName>
        <fullName evidence="4">N-acetylglutamate synthase</fullName>
        <ecNumber evidence="4">2.3.1.1</ecNumber>
    </submittedName>
</protein>
<dbReference type="EMBL" id="CP000360">
    <property type="protein sequence ID" value="ABF43156.1"/>
    <property type="molecule type" value="Genomic_DNA"/>
</dbReference>
<dbReference type="EnsemblBacteria" id="ABF43156">
    <property type="protein sequence ID" value="ABF43156"/>
    <property type="gene ID" value="Acid345_4156"/>
</dbReference>
<accession>Q1IIZ4</accession>
<dbReference type="RefSeq" id="WP_011524955.1">
    <property type="nucleotide sequence ID" value="NC_008009.1"/>
</dbReference>
<dbReference type="Pfam" id="PF00583">
    <property type="entry name" value="Acetyltransf_1"/>
    <property type="match status" value="1"/>
</dbReference>
<organism evidence="4 5">
    <name type="scientific">Koribacter versatilis (strain Ellin345)</name>
    <dbReference type="NCBI Taxonomy" id="204669"/>
    <lineage>
        <taxon>Bacteria</taxon>
        <taxon>Pseudomonadati</taxon>
        <taxon>Acidobacteriota</taxon>
        <taxon>Terriglobia</taxon>
        <taxon>Terriglobales</taxon>
        <taxon>Candidatus Korobacteraceae</taxon>
        <taxon>Candidatus Korobacter</taxon>
    </lineage>
</organism>
<keyword evidence="2 4" id="KW-0012">Acyltransferase</keyword>
<proteinExistence type="predicted"/>
<dbReference type="GO" id="GO:0004042">
    <property type="term" value="F:L-glutamate N-acetyltransferase activity"/>
    <property type="evidence" value="ECO:0007669"/>
    <property type="project" value="InterPro"/>
</dbReference>
<dbReference type="Gene3D" id="3.40.630.30">
    <property type="match status" value="1"/>
</dbReference>
<dbReference type="InterPro" id="IPR010167">
    <property type="entry name" value="NH2A_AcTrfase"/>
</dbReference>
<evidence type="ECO:0000256" key="2">
    <source>
        <dbReference type="ARBA" id="ARBA00023315"/>
    </source>
</evidence>
<feature type="domain" description="N-acetyltransferase" evidence="3">
    <location>
        <begin position="1"/>
        <end position="138"/>
    </location>
</feature>
<keyword evidence="1 4" id="KW-0808">Transferase</keyword>
<dbReference type="InterPro" id="IPR000182">
    <property type="entry name" value="GNAT_dom"/>
</dbReference>
<evidence type="ECO:0000313" key="4">
    <source>
        <dbReference type="EMBL" id="ABF43156.1"/>
    </source>
</evidence>
<dbReference type="PANTHER" id="PTHR30602">
    <property type="entry name" value="AMINO-ACID ACETYLTRANSFERASE"/>
    <property type="match status" value="1"/>
</dbReference>
<dbReference type="EC" id="2.3.1.1" evidence="4"/>
<dbReference type="GO" id="GO:0005737">
    <property type="term" value="C:cytoplasm"/>
    <property type="evidence" value="ECO:0007669"/>
    <property type="project" value="InterPro"/>
</dbReference>
<dbReference type="CDD" id="cd04301">
    <property type="entry name" value="NAT_SF"/>
    <property type="match status" value="1"/>
</dbReference>
<gene>
    <name evidence="4" type="ordered locus">Acid345_4156</name>
</gene>
<dbReference type="PANTHER" id="PTHR30602:SF12">
    <property type="entry name" value="AMINO-ACID ACETYLTRANSFERASE NAGS1, CHLOROPLASTIC-RELATED"/>
    <property type="match status" value="1"/>
</dbReference>
<name>Q1IIZ4_KORVE</name>
<dbReference type="AlphaFoldDB" id="Q1IIZ4"/>
<dbReference type="InterPro" id="IPR016181">
    <property type="entry name" value="Acyl_CoA_acyltransferase"/>
</dbReference>
<dbReference type="Proteomes" id="UP000002432">
    <property type="component" value="Chromosome"/>
</dbReference>
<keyword evidence="5" id="KW-1185">Reference proteome</keyword>
<dbReference type="STRING" id="204669.Acid345_4156"/>
<evidence type="ECO:0000256" key="1">
    <source>
        <dbReference type="ARBA" id="ARBA00022679"/>
    </source>
</evidence>
<evidence type="ECO:0000259" key="3">
    <source>
        <dbReference type="PROSITE" id="PS51186"/>
    </source>
</evidence>